<protein>
    <submittedName>
        <fullName evidence="2">Uncharacterized protein</fullName>
    </submittedName>
</protein>
<organism evidence="2 3">
    <name type="scientific">Strix occidentalis caurina</name>
    <name type="common">northern spotted owl</name>
    <dbReference type="NCBI Taxonomy" id="311401"/>
    <lineage>
        <taxon>Eukaryota</taxon>
        <taxon>Metazoa</taxon>
        <taxon>Chordata</taxon>
        <taxon>Craniata</taxon>
        <taxon>Vertebrata</taxon>
        <taxon>Euteleostomi</taxon>
        <taxon>Archelosauria</taxon>
        <taxon>Archosauria</taxon>
        <taxon>Dinosauria</taxon>
        <taxon>Saurischia</taxon>
        <taxon>Theropoda</taxon>
        <taxon>Coelurosauria</taxon>
        <taxon>Aves</taxon>
        <taxon>Neognathae</taxon>
        <taxon>Neoaves</taxon>
        <taxon>Telluraves</taxon>
        <taxon>Strigiformes</taxon>
        <taxon>Strigidae</taxon>
        <taxon>Strix</taxon>
    </lineage>
</organism>
<sequence>ALENEAFLYVMSCCTPGGQGRWGGCIAPRARADGKNPFLLAMLTSFLLFTVGPFLGQRLRGGNRKAVQGD</sequence>
<dbReference type="AlphaFoldDB" id="A0A8D0EY19"/>
<dbReference type="Proteomes" id="UP000694551">
    <property type="component" value="Unplaced"/>
</dbReference>
<proteinExistence type="predicted"/>
<dbReference type="Ensembl" id="ENSSOCT00000008646.1">
    <property type="protein sequence ID" value="ENSSOCP00000008433.1"/>
    <property type="gene ID" value="ENSSOCG00000006436.1"/>
</dbReference>
<reference evidence="2" key="1">
    <citation type="submission" date="2025-08" db="UniProtKB">
        <authorList>
            <consortium name="Ensembl"/>
        </authorList>
    </citation>
    <scope>IDENTIFICATION</scope>
</reference>
<evidence type="ECO:0000256" key="1">
    <source>
        <dbReference type="SAM" id="Phobius"/>
    </source>
</evidence>
<keyword evidence="3" id="KW-1185">Reference proteome</keyword>
<name>A0A8D0EY19_STROC</name>
<evidence type="ECO:0000313" key="2">
    <source>
        <dbReference type="Ensembl" id="ENSSOCP00000008433.1"/>
    </source>
</evidence>
<keyword evidence="1" id="KW-0812">Transmembrane</keyword>
<accession>A0A8D0EY19</accession>
<keyword evidence="1" id="KW-1133">Transmembrane helix</keyword>
<evidence type="ECO:0000313" key="3">
    <source>
        <dbReference type="Proteomes" id="UP000694551"/>
    </source>
</evidence>
<reference evidence="2" key="2">
    <citation type="submission" date="2025-09" db="UniProtKB">
        <authorList>
            <consortium name="Ensembl"/>
        </authorList>
    </citation>
    <scope>IDENTIFICATION</scope>
</reference>
<keyword evidence="1" id="KW-0472">Membrane</keyword>
<feature type="transmembrane region" description="Helical" evidence="1">
    <location>
        <begin position="38"/>
        <end position="56"/>
    </location>
</feature>